<evidence type="ECO:0000313" key="2">
    <source>
        <dbReference type="Proteomes" id="UP000030518"/>
    </source>
</evidence>
<proteinExistence type="predicted"/>
<protein>
    <submittedName>
        <fullName evidence="1">Uncharacterized protein</fullName>
    </submittedName>
</protein>
<dbReference type="AlphaFoldDB" id="A0A0A2WG43"/>
<organism evidence="1 2">
    <name type="scientific">Lysobacter dokdonensis DS-58</name>
    <dbReference type="NCBI Taxonomy" id="1300345"/>
    <lineage>
        <taxon>Bacteria</taxon>
        <taxon>Pseudomonadati</taxon>
        <taxon>Pseudomonadota</taxon>
        <taxon>Gammaproteobacteria</taxon>
        <taxon>Lysobacterales</taxon>
        <taxon>Lysobacteraceae</taxon>
        <taxon>Noviluteimonas</taxon>
    </lineage>
</organism>
<name>A0A0A2WG43_9GAMM</name>
<dbReference type="PROSITE" id="PS51257">
    <property type="entry name" value="PROKAR_LIPOPROTEIN"/>
    <property type="match status" value="1"/>
</dbReference>
<gene>
    <name evidence="1" type="ORF">LF41_291</name>
</gene>
<keyword evidence="2" id="KW-1185">Reference proteome</keyword>
<dbReference type="Proteomes" id="UP000030518">
    <property type="component" value="Unassembled WGS sequence"/>
</dbReference>
<sequence>MRGARSRTLHSQGLPCWQPQAHAAAACVLDWHPHVQAAPMQSVQAQALGCVFMSRSGCRGQARSACMQSPRPRRRNLERIG</sequence>
<comment type="caution">
    <text evidence="1">The sequence shown here is derived from an EMBL/GenBank/DDBJ whole genome shotgun (WGS) entry which is preliminary data.</text>
</comment>
<dbReference type="EMBL" id="JRKJ01000016">
    <property type="protein sequence ID" value="KGQ18758.1"/>
    <property type="molecule type" value="Genomic_DNA"/>
</dbReference>
<dbReference type="STRING" id="1300345.LF41_291"/>
<accession>A0A0A2WG43</accession>
<reference evidence="1 2" key="1">
    <citation type="submission" date="2014-09" db="EMBL/GenBank/DDBJ databases">
        <title>Genome sequences of Lysobacter dokdonensis DS-58.</title>
        <authorList>
            <person name="Kim J.F."/>
            <person name="Kwak M.-J."/>
        </authorList>
    </citation>
    <scope>NUCLEOTIDE SEQUENCE [LARGE SCALE GENOMIC DNA]</scope>
    <source>
        <strain evidence="1 2">DS-58</strain>
    </source>
</reference>
<dbReference type="PATRIC" id="fig|1300345.3.peg.1967"/>
<evidence type="ECO:0000313" key="1">
    <source>
        <dbReference type="EMBL" id="KGQ18758.1"/>
    </source>
</evidence>